<name>A0ACD4NW70_9HYPH</name>
<gene>
    <name evidence="1" type="ORF">OXU80_12660</name>
</gene>
<organism evidence="1 2">
    <name type="scientific">Antarcticirhabdus aurantiaca</name>
    <dbReference type="NCBI Taxonomy" id="2606717"/>
    <lineage>
        <taxon>Bacteria</taxon>
        <taxon>Pseudomonadati</taxon>
        <taxon>Pseudomonadota</taxon>
        <taxon>Alphaproteobacteria</taxon>
        <taxon>Hyphomicrobiales</taxon>
        <taxon>Aurantimonadaceae</taxon>
        <taxon>Antarcticirhabdus</taxon>
    </lineage>
</organism>
<protein>
    <submittedName>
        <fullName evidence="1">Uncharacterized protein</fullName>
    </submittedName>
</protein>
<evidence type="ECO:0000313" key="1">
    <source>
        <dbReference type="EMBL" id="WAJ30998.1"/>
    </source>
</evidence>
<accession>A0ACD4NW70</accession>
<reference evidence="1" key="1">
    <citation type="submission" date="2022-11" db="EMBL/GenBank/DDBJ databases">
        <title>beta-Carotene-producing bacterium, Jeongeuplla avenae sp. nov., alleviates the salt stress of Arabidopsis seedlings.</title>
        <authorList>
            <person name="Jiang L."/>
            <person name="Lee J."/>
        </authorList>
    </citation>
    <scope>NUCLEOTIDE SEQUENCE</scope>
    <source>
        <strain evidence="1">DY_R2A_6</strain>
    </source>
</reference>
<keyword evidence="2" id="KW-1185">Reference proteome</keyword>
<proteinExistence type="predicted"/>
<dbReference type="EMBL" id="CP113520">
    <property type="protein sequence ID" value="WAJ30998.1"/>
    <property type="molecule type" value="Genomic_DNA"/>
</dbReference>
<evidence type="ECO:0000313" key="2">
    <source>
        <dbReference type="Proteomes" id="UP001163223"/>
    </source>
</evidence>
<dbReference type="Proteomes" id="UP001163223">
    <property type="component" value="Chromosome"/>
</dbReference>
<sequence>MDESDWRRHLGRRWAEQFGGRPFGFAVGDGWDHLLAEVFRRVDAVLEDDERDAFAWSDIKEKWGVLRMTHNGSDRIDDLVDWAEAASKRICDRCGWSGRLRSGGGHWRARCDACDGL</sequence>